<organism evidence="1 2">
    <name type="scientific">Clavibacter michiganensis subsp. michiganensis</name>
    <dbReference type="NCBI Taxonomy" id="33013"/>
    <lineage>
        <taxon>Bacteria</taxon>
        <taxon>Bacillati</taxon>
        <taxon>Actinomycetota</taxon>
        <taxon>Actinomycetes</taxon>
        <taxon>Micrococcales</taxon>
        <taxon>Microbacteriaceae</taxon>
        <taxon>Clavibacter</taxon>
    </lineage>
</organism>
<sequence length="72" mass="8056">MDSACVMMSSVLPSKNWASATMNGSSRAPNFDWVRRTPLATARILPCWRESIVTIRSASPSLWVRRTTISSR</sequence>
<gene>
    <name evidence="1" type="ORF">CMMCAS07_20500</name>
</gene>
<keyword evidence="2" id="KW-1185">Reference proteome</keyword>
<dbReference type="Proteomes" id="UP000195062">
    <property type="component" value="Unassembled WGS sequence"/>
</dbReference>
<comment type="caution">
    <text evidence="1">The sequence shown here is derived from an EMBL/GenBank/DDBJ whole genome shotgun (WGS) entry which is preliminary data.</text>
</comment>
<name>A0A251XDH9_CLAMM</name>
<protein>
    <submittedName>
        <fullName evidence="1">Uncharacterized protein</fullName>
    </submittedName>
</protein>
<dbReference type="AlphaFoldDB" id="A0A251XDH9"/>
<proteinExistence type="predicted"/>
<reference evidence="1 2" key="1">
    <citation type="submission" date="2016-08" db="EMBL/GenBank/DDBJ databases">
        <title>Genome sequence of Clavibacter michiganensis subsp. michiganensis strain CASJ007.</title>
        <authorList>
            <person name="Thapa S.P."/>
            <person name="Coaker G."/>
        </authorList>
    </citation>
    <scope>NUCLEOTIDE SEQUENCE [LARGE SCALE GENOMIC DNA]</scope>
    <source>
        <strain evidence="1">CASJ007</strain>
    </source>
</reference>
<evidence type="ECO:0000313" key="2">
    <source>
        <dbReference type="Proteomes" id="UP000195062"/>
    </source>
</evidence>
<dbReference type="EMBL" id="MDHH01000010">
    <property type="protein sequence ID" value="OUD99858.1"/>
    <property type="molecule type" value="Genomic_DNA"/>
</dbReference>
<evidence type="ECO:0000313" key="1">
    <source>
        <dbReference type="EMBL" id="OUD99858.1"/>
    </source>
</evidence>
<accession>A0A251XDH9</accession>